<feature type="domain" description="EGF-like" evidence="3">
    <location>
        <begin position="178"/>
        <end position="213"/>
    </location>
</feature>
<evidence type="ECO:0000313" key="5">
    <source>
        <dbReference type="Proteomes" id="UP001054945"/>
    </source>
</evidence>
<dbReference type="PROSITE" id="PS00022">
    <property type="entry name" value="EGF_1"/>
    <property type="match status" value="2"/>
</dbReference>
<keyword evidence="1" id="KW-1015">Disulfide bond</keyword>
<gene>
    <name evidence="4" type="primary">AVEN_158827_1</name>
    <name evidence="4" type="ORF">CEXT_539431</name>
</gene>
<comment type="caution">
    <text evidence="4">The sequence shown here is derived from an EMBL/GenBank/DDBJ whole genome shotgun (WGS) entry which is preliminary data.</text>
</comment>
<reference evidence="4 5" key="1">
    <citation type="submission" date="2021-06" db="EMBL/GenBank/DDBJ databases">
        <title>Caerostris extrusa draft genome.</title>
        <authorList>
            <person name="Kono N."/>
            <person name="Arakawa K."/>
        </authorList>
    </citation>
    <scope>NUCLEOTIDE SEQUENCE [LARGE SCALE GENOMIC DNA]</scope>
</reference>
<dbReference type="SMART" id="SM00181">
    <property type="entry name" value="EGF"/>
    <property type="match status" value="4"/>
</dbReference>
<keyword evidence="5" id="KW-1185">Reference proteome</keyword>
<evidence type="ECO:0000313" key="4">
    <source>
        <dbReference type="EMBL" id="GIY61603.1"/>
    </source>
</evidence>
<dbReference type="EMBL" id="BPLR01013492">
    <property type="protein sequence ID" value="GIY61603.1"/>
    <property type="molecule type" value="Genomic_DNA"/>
</dbReference>
<name>A0AAV4UV39_CAEEX</name>
<sequence>CYCGEGGICSFKEGEKTCACYQDYSLNDEICEECNCGANGRCYFKNGVKICACDNGYAMDEIVITPPTSTTASDPTSPATQSTTSNIPTSDACNDDEDCEYMGLCNQNDCSGENGTCSYDAQKKEAVCTCSTNKKLDLKNICKTCVCGEKGTCSFINGKKTCECQKSSAYDEDDGICKETCGFGSCLNLGSCVKKGEANFCKCKPGIIGDRCETVTECITGKYKNCNGERGTCFFDHRNGRATCICDSVAGDKSMKVHPYENTCKETCNNDSECLNNGACQEMDGVKFCECKRGVSGDRCRTVDECATGRYKHCTRERGTCFFDYKKAAAMRLRVLERFDRNSAIAGWLIIRTRDRFTRRRCAMRKLYNAYPCIYEAYSQQLSLRRQQE</sequence>
<keyword evidence="1" id="KW-0245">EGF-like domain</keyword>
<evidence type="ECO:0000256" key="1">
    <source>
        <dbReference type="PROSITE-ProRule" id="PRU00076"/>
    </source>
</evidence>
<protein>
    <recommendedName>
        <fullName evidence="3">EGF-like domain-containing protein</fullName>
    </recommendedName>
</protein>
<proteinExistence type="predicted"/>
<feature type="compositionally biased region" description="Low complexity" evidence="2">
    <location>
        <begin position="68"/>
        <end position="85"/>
    </location>
</feature>
<accession>A0AAV4UV39</accession>
<dbReference type="InterPro" id="IPR000742">
    <property type="entry name" value="EGF"/>
</dbReference>
<organism evidence="4 5">
    <name type="scientific">Caerostris extrusa</name>
    <name type="common">Bark spider</name>
    <name type="synonym">Caerostris bankana</name>
    <dbReference type="NCBI Taxonomy" id="172846"/>
    <lineage>
        <taxon>Eukaryota</taxon>
        <taxon>Metazoa</taxon>
        <taxon>Ecdysozoa</taxon>
        <taxon>Arthropoda</taxon>
        <taxon>Chelicerata</taxon>
        <taxon>Arachnida</taxon>
        <taxon>Araneae</taxon>
        <taxon>Araneomorphae</taxon>
        <taxon>Entelegynae</taxon>
        <taxon>Araneoidea</taxon>
        <taxon>Araneidae</taxon>
        <taxon>Caerostris</taxon>
    </lineage>
</organism>
<dbReference type="AlphaFoldDB" id="A0AAV4UV39"/>
<feature type="domain" description="EGF-like" evidence="3">
    <location>
        <begin position="265"/>
        <end position="301"/>
    </location>
</feature>
<feature type="non-terminal residue" evidence="4">
    <location>
        <position position="1"/>
    </location>
</feature>
<dbReference type="Gene3D" id="2.10.25.10">
    <property type="entry name" value="Laminin"/>
    <property type="match status" value="1"/>
</dbReference>
<feature type="region of interest" description="Disordered" evidence="2">
    <location>
        <begin position="68"/>
        <end position="89"/>
    </location>
</feature>
<evidence type="ECO:0000259" key="3">
    <source>
        <dbReference type="PROSITE" id="PS50026"/>
    </source>
</evidence>
<feature type="disulfide bond" evidence="1">
    <location>
        <begin position="291"/>
        <end position="300"/>
    </location>
</feature>
<feature type="disulfide bond" evidence="1">
    <location>
        <begin position="203"/>
        <end position="212"/>
    </location>
</feature>
<dbReference type="Proteomes" id="UP001054945">
    <property type="component" value="Unassembled WGS sequence"/>
</dbReference>
<comment type="caution">
    <text evidence="1">Lacks conserved residue(s) required for the propagation of feature annotation.</text>
</comment>
<evidence type="ECO:0000256" key="2">
    <source>
        <dbReference type="SAM" id="MobiDB-lite"/>
    </source>
</evidence>
<dbReference type="PROSITE" id="PS50026">
    <property type="entry name" value="EGF_3"/>
    <property type="match status" value="2"/>
</dbReference>